<keyword evidence="3" id="KW-1185">Reference proteome</keyword>
<feature type="region of interest" description="Disordered" evidence="1">
    <location>
        <begin position="1"/>
        <end position="78"/>
    </location>
</feature>
<feature type="compositionally biased region" description="Gly residues" evidence="1">
    <location>
        <begin position="492"/>
        <end position="501"/>
    </location>
</feature>
<feature type="compositionally biased region" description="Low complexity" evidence="1">
    <location>
        <begin position="443"/>
        <end position="469"/>
    </location>
</feature>
<feature type="region of interest" description="Disordered" evidence="1">
    <location>
        <begin position="416"/>
        <end position="469"/>
    </location>
</feature>
<name>A0AAE1CM93_9GAST</name>
<feature type="compositionally biased region" description="Polar residues" evidence="1">
    <location>
        <begin position="48"/>
        <end position="65"/>
    </location>
</feature>
<feature type="compositionally biased region" description="Polar residues" evidence="1">
    <location>
        <begin position="122"/>
        <end position="131"/>
    </location>
</feature>
<feature type="compositionally biased region" description="Acidic residues" evidence="1">
    <location>
        <begin position="212"/>
        <end position="224"/>
    </location>
</feature>
<feature type="compositionally biased region" description="Basic and acidic residues" evidence="1">
    <location>
        <begin position="579"/>
        <end position="596"/>
    </location>
</feature>
<proteinExistence type="predicted"/>
<gene>
    <name evidence="2" type="ORF">RRG08_043850</name>
</gene>
<feature type="region of interest" description="Disordered" evidence="1">
    <location>
        <begin position="106"/>
        <end position="230"/>
    </location>
</feature>
<sequence>MPILTEGTDRPVCLPGNKDEPFLPSIKNAAVSPRSSQPQKSSRESKHNGNNKGNTSSRKSISVHDNNNNKNNSDNYEGNAHRSICNADTGVDGDNLDRYFHNSNNYVNGFPDKNNGKKDSLSSRLGQVQNHGGSGQVSGQKAFFSAPASESSTPFKLPSIDRSKSNSVSSLVSDRKLQNRHRQKSIQRQSQDRRSRLCRSPSCPSNLGSYWNDDDENDYYDDDDNRNNESQAYKYSFNDGESSSLITPDTARFPPGDRLLGFPDGLGTIHNQKSDGKVHPSSQSSSRPCFGHREDSCTATNSSIKLPSIFSSRGSHNSSFLTTASSINGYGMGGGTEDTITADSSVVTSRDGSPFTFKREPIFFNMSQSRHDSLQSHSANDSSPPCSLLPHDVATRASAKLMLTANCLSPRQELTTECDDQESHSNITSTRSSHYNGYQHNLQHSQQHPYSQQQQQQQNQMQQQSQQSSALLLPISSTADLKNLSPTFLSQGAGGAGSGTGGKRKRKKNGPKSSSHGLGDPVSDAATERLLREKLGAIERWDHEGYSPTTESVHESGISMPSYDNYEFSDMNLIEKVKNETDERNGVNLGMRDRDNNMSGGGGAAGDGANAKPPVYQSTPSRIKTEKKVASVKA</sequence>
<accession>A0AAE1CM93</accession>
<dbReference type="Proteomes" id="UP001283361">
    <property type="component" value="Unassembled WGS sequence"/>
</dbReference>
<feature type="region of interest" description="Disordered" evidence="1">
    <location>
        <begin position="369"/>
        <end position="390"/>
    </location>
</feature>
<feature type="compositionally biased region" description="Polar residues" evidence="1">
    <location>
        <begin position="424"/>
        <end position="442"/>
    </location>
</feature>
<comment type="caution">
    <text evidence="2">The sequence shown here is derived from an EMBL/GenBank/DDBJ whole genome shotgun (WGS) entry which is preliminary data.</text>
</comment>
<dbReference type="AlphaFoldDB" id="A0AAE1CM93"/>
<feature type="region of interest" description="Disordered" evidence="1">
    <location>
        <begin position="579"/>
        <end position="634"/>
    </location>
</feature>
<dbReference type="EMBL" id="JAWDGP010007564">
    <property type="protein sequence ID" value="KAK3713268.1"/>
    <property type="molecule type" value="Genomic_DNA"/>
</dbReference>
<organism evidence="2 3">
    <name type="scientific">Elysia crispata</name>
    <name type="common">lettuce slug</name>
    <dbReference type="NCBI Taxonomy" id="231223"/>
    <lineage>
        <taxon>Eukaryota</taxon>
        <taxon>Metazoa</taxon>
        <taxon>Spiralia</taxon>
        <taxon>Lophotrochozoa</taxon>
        <taxon>Mollusca</taxon>
        <taxon>Gastropoda</taxon>
        <taxon>Heterobranchia</taxon>
        <taxon>Euthyneura</taxon>
        <taxon>Panpulmonata</taxon>
        <taxon>Sacoglossa</taxon>
        <taxon>Placobranchoidea</taxon>
        <taxon>Plakobranchidae</taxon>
        <taxon>Elysia</taxon>
    </lineage>
</organism>
<feature type="region of interest" description="Disordered" evidence="1">
    <location>
        <begin position="486"/>
        <end position="525"/>
    </location>
</feature>
<evidence type="ECO:0000256" key="1">
    <source>
        <dbReference type="SAM" id="MobiDB-lite"/>
    </source>
</evidence>
<evidence type="ECO:0000313" key="2">
    <source>
        <dbReference type="EMBL" id="KAK3713268.1"/>
    </source>
</evidence>
<feature type="compositionally biased region" description="Polar residues" evidence="1">
    <location>
        <begin position="375"/>
        <end position="385"/>
    </location>
</feature>
<reference evidence="2" key="1">
    <citation type="journal article" date="2023" name="G3 (Bethesda)">
        <title>A reference genome for the long-term kleptoplast-retaining sea slug Elysia crispata morphotype clarki.</title>
        <authorList>
            <person name="Eastman K.E."/>
            <person name="Pendleton A.L."/>
            <person name="Shaikh M.A."/>
            <person name="Suttiyut T."/>
            <person name="Ogas R."/>
            <person name="Tomko P."/>
            <person name="Gavelis G."/>
            <person name="Widhalm J.R."/>
            <person name="Wisecaver J.H."/>
        </authorList>
    </citation>
    <scope>NUCLEOTIDE SEQUENCE</scope>
    <source>
        <strain evidence="2">ECLA1</strain>
    </source>
</reference>
<feature type="compositionally biased region" description="Basic and acidic residues" evidence="1">
    <location>
        <begin position="623"/>
        <end position="634"/>
    </location>
</feature>
<feature type="region of interest" description="Disordered" evidence="1">
    <location>
        <begin position="268"/>
        <end position="293"/>
    </location>
</feature>
<evidence type="ECO:0000313" key="3">
    <source>
        <dbReference type="Proteomes" id="UP001283361"/>
    </source>
</evidence>
<protein>
    <submittedName>
        <fullName evidence="2">Uncharacterized protein</fullName>
    </submittedName>
</protein>
<feature type="compositionally biased region" description="Low complexity" evidence="1">
    <location>
        <begin position="66"/>
        <end position="78"/>
    </location>
</feature>